<protein>
    <recommendedName>
        <fullName evidence="2">Leucine-binding protein domain-containing protein</fullName>
    </recommendedName>
</protein>
<dbReference type="Gene3D" id="3.40.50.2300">
    <property type="match status" value="1"/>
</dbReference>
<dbReference type="InterPro" id="IPR028082">
    <property type="entry name" value="Peripla_BP_I"/>
</dbReference>
<proteinExistence type="predicted"/>
<evidence type="ECO:0008006" key="2">
    <source>
        <dbReference type="Google" id="ProtNLM"/>
    </source>
</evidence>
<evidence type="ECO:0000313" key="1">
    <source>
        <dbReference type="EMBL" id="VAW31511.1"/>
    </source>
</evidence>
<reference evidence="1" key="1">
    <citation type="submission" date="2018-06" db="EMBL/GenBank/DDBJ databases">
        <authorList>
            <person name="Zhirakovskaya E."/>
        </authorList>
    </citation>
    <scope>NUCLEOTIDE SEQUENCE</scope>
</reference>
<name>A0A3B0UK51_9ZZZZ</name>
<organism evidence="1">
    <name type="scientific">hydrothermal vent metagenome</name>
    <dbReference type="NCBI Taxonomy" id="652676"/>
    <lineage>
        <taxon>unclassified sequences</taxon>
        <taxon>metagenomes</taxon>
        <taxon>ecological metagenomes</taxon>
    </lineage>
</organism>
<dbReference type="EMBL" id="UOEU01000238">
    <property type="protein sequence ID" value="VAW31511.1"/>
    <property type="molecule type" value="Genomic_DNA"/>
</dbReference>
<accession>A0A3B0UK51</accession>
<gene>
    <name evidence="1" type="ORF">MNBD_CHLOROFLEXI01-1386</name>
</gene>
<feature type="non-terminal residue" evidence="1">
    <location>
        <position position="1"/>
    </location>
</feature>
<dbReference type="SUPFAM" id="SSF53822">
    <property type="entry name" value="Periplasmic binding protein-like I"/>
    <property type="match status" value="1"/>
</dbReference>
<dbReference type="AlphaFoldDB" id="A0A3B0UK51"/>
<sequence length="125" mass="12760">EETAVSLTIDPAIVAVIGHGLTETTAVAAPIYAKAGLPFLPLGNPPFSASDPSLLPDNFQTAYSGITPFDETAGPYAAATYDAMQLLLQAMAVGSSQTGQITPDSVTNGLSGLNYTGLTGIVYQP</sequence>